<proteinExistence type="inferred from homology"/>
<dbReference type="PROSITE" id="PS51752">
    <property type="entry name" value="JACALIN_LECTIN"/>
    <property type="match status" value="1"/>
</dbReference>
<keyword evidence="5" id="KW-0863">Zinc-finger</keyword>
<dbReference type="GO" id="GO:0008270">
    <property type="term" value="F:zinc ion binding"/>
    <property type="evidence" value="ECO:0007669"/>
    <property type="project" value="UniProtKB-KW"/>
</dbReference>
<evidence type="ECO:0000259" key="7">
    <source>
        <dbReference type="PROSITE" id="PS51752"/>
    </source>
</evidence>
<protein>
    <recommendedName>
        <fullName evidence="7">Jacalin-type lectin domain-containing protein</fullName>
    </recommendedName>
</protein>
<dbReference type="InterPro" id="IPR043145">
    <property type="entry name" value="Znf_ZZ_sf"/>
</dbReference>
<evidence type="ECO:0000256" key="4">
    <source>
        <dbReference type="ARBA" id="ARBA00022737"/>
    </source>
</evidence>
<evidence type="ECO:0000256" key="3">
    <source>
        <dbReference type="ARBA" id="ARBA00022734"/>
    </source>
</evidence>
<evidence type="ECO:0000256" key="5">
    <source>
        <dbReference type="ARBA" id="ARBA00022771"/>
    </source>
</evidence>
<keyword evidence="3" id="KW-0430">Lectin</keyword>
<keyword evidence="6" id="KW-0862">Zinc</keyword>
<keyword evidence="2" id="KW-0479">Metal-binding</keyword>
<dbReference type="Pfam" id="PF01419">
    <property type="entry name" value="Jacalin"/>
    <property type="match status" value="1"/>
</dbReference>
<keyword evidence="4" id="KW-0677">Repeat</keyword>
<evidence type="ECO:0000313" key="8">
    <source>
        <dbReference type="EMBL" id="EEF35335.1"/>
    </source>
</evidence>
<dbReference type="Pfam" id="PF03107">
    <property type="entry name" value="C1_2"/>
    <property type="match status" value="1"/>
</dbReference>
<dbReference type="SUPFAM" id="SSF57889">
    <property type="entry name" value="Cysteine-rich domain"/>
    <property type="match status" value="1"/>
</dbReference>
<dbReference type="GO" id="GO:0030246">
    <property type="term" value="F:carbohydrate binding"/>
    <property type="evidence" value="ECO:0007669"/>
    <property type="project" value="UniProtKB-KW"/>
</dbReference>
<dbReference type="Gene3D" id="2.100.10.30">
    <property type="entry name" value="Jacalin-like lectin domain"/>
    <property type="match status" value="1"/>
</dbReference>
<evidence type="ECO:0000256" key="6">
    <source>
        <dbReference type="ARBA" id="ARBA00022833"/>
    </source>
</evidence>
<dbReference type="STRING" id="3988.B9SM16"/>
<reference evidence="9" key="1">
    <citation type="journal article" date="2010" name="Nat. Biotechnol.">
        <title>Draft genome sequence of the oilseed species Ricinus communis.</title>
        <authorList>
            <person name="Chan A.P."/>
            <person name="Crabtree J."/>
            <person name="Zhao Q."/>
            <person name="Lorenzi H."/>
            <person name="Orvis J."/>
            <person name="Puiu D."/>
            <person name="Melake-Berhan A."/>
            <person name="Jones K.M."/>
            <person name="Redman J."/>
            <person name="Chen G."/>
            <person name="Cahoon E.B."/>
            <person name="Gedil M."/>
            <person name="Stanke M."/>
            <person name="Haas B.J."/>
            <person name="Wortman J.R."/>
            <person name="Fraser-Liggett C.M."/>
            <person name="Ravel J."/>
            <person name="Rabinowicz P.D."/>
        </authorList>
    </citation>
    <scope>NUCLEOTIDE SEQUENCE [LARGE SCALE GENOMIC DNA]</scope>
    <source>
        <strain evidence="9">cv. Hale</strain>
    </source>
</reference>
<dbReference type="InterPro" id="IPR004146">
    <property type="entry name" value="DC1"/>
</dbReference>
<evidence type="ECO:0000256" key="2">
    <source>
        <dbReference type="ARBA" id="ARBA00022723"/>
    </source>
</evidence>
<dbReference type="InParanoid" id="B9SM16"/>
<name>B9SM16_RICCO</name>
<feature type="domain" description="Jacalin-type lectin" evidence="7">
    <location>
        <begin position="255"/>
        <end position="323"/>
    </location>
</feature>
<dbReference type="InterPro" id="IPR001229">
    <property type="entry name" value="Jacalin-like_lectin_dom"/>
</dbReference>
<sequence length="323" mass="36312">MESTKSSSQYQLPSPMIIAMKGPSNNKKLEIASSLAQFLHYPLIDEEDVTLDLKNSLTGFPKELPFKIVTQITKTQLQVKLQVIINTSLSQDTHIDHWLELARSKGAHLLIVECTNEGSQGSEHGVGYAPVLRIDISKPFTVEEFVPTIMNAVEFHEKANHEGKSQPEVSKEITQVHETIPQRIFMEAHAHEFSFTTEPKMDSTKLRCNYCEDFISGPTYQCIECDGFILHKSCAETQKIQNPIDVTVQLFKVDVKKLIITMGPWGGTGNKWDDGIYSTVRCLLIDYGEAIVSLRIEYDNEGHSKWGAKQGAKSTFNIEGTYD</sequence>
<gene>
    <name evidence="8" type="ORF">RCOM_0832830</name>
</gene>
<dbReference type="InterPro" id="IPR036404">
    <property type="entry name" value="Jacalin-like_lectin_dom_sf"/>
</dbReference>
<keyword evidence="9" id="KW-1185">Reference proteome</keyword>
<dbReference type="EMBL" id="EQ974024">
    <property type="protein sequence ID" value="EEF35335.1"/>
    <property type="molecule type" value="Genomic_DNA"/>
</dbReference>
<dbReference type="PANTHER" id="PTHR37807:SF4">
    <property type="entry name" value="DC1 DOMAIN-CONTAINING PROTEIN"/>
    <property type="match status" value="1"/>
</dbReference>
<dbReference type="InterPro" id="IPR027417">
    <property type="entry name" value="P-loop_NTPase"/>
</dbReference>
<dbReference type="InterPro" id="IPR046349">
    <property type="entry name" value="C1-like_sf"/>
</dbReference>
<evidence type="ECO:0000256" key="1">
    <source>
        <dbReference type="ARBA" id="ARBA00006568"/>
    </source>
</evidence>
<dbReference type="AlphaFoldDB" id="B9SM16"/>
<dbReference type="PANTHER" id="PTHR37807">
    <property type="entry name" value="OS07G0160300 PROTEIN"/>
    <property type="match status" value="1"/>
</dbReference>
<dbReference type="Gene3D" id="3.30.60.90">
    <property type="match status" value="1"/>
</dbReference>
<organism evidence="8 9">
    <name type="scientific">Ricinus communis</name>
    <name type="common">Castor bean</name>
    <dbReference type="NCBI Taxonomy" id="3988"/>
    <lineage>
        <taxon>Eukaryota</taxon>
        <taxon>Viridiplantae</taxon>
        <taxon>Streptophyta</taxon>
        <taxon>Embryophyta</taxon>
        <taxon>Tracheophyta</taxon>
        <taxon>Spermatophyta</taxon>
        <taxon>Magnoliopsida</taxon>
        <taxon>eudicotyledons</taxon>
        <taxon>Gunneridae</taxon>
        <taxon>Pentapetalae</taxon>
        <taxon>rosids</taxon>
        <taxon>fabids</taxon>
        <taxon>Malpighiales</taxon>
        <taxon>Euphorbiaceae</taxon>
        <taxon>Acalyphoideae</taxon>
        <taxon>Acalypheae</taxon>
        <taxon>Ricinus</taxon>
    </lineage>
</organism>
<dbReference type="SUPFAM" id="SSF51101">
    <property type="entry name" value="Mannose-binding lectins"/>
    <property type="match status" value="1"/>
</dbReference>
<accession>B9SM16</accession>
<dbReference type="Proteomes" id="UP000008311">
    <property type="component" value="Unassembled WGS sequence"/>
</dbReference>
<evidence type="ECO:0000313" key="9">
    <source>
        <dbReference type="Proteomes" id="UP000008311"/>
    </source>
</evidence>
<dbReference type="Gene3D" id="3.40.50.300">
    <property type="entry name" value="P-loop containing nucleotide triphosphate hydrolases"/>
    <property type="match status" value="1"/>
</dbReference>
<comment type="similarity">
    <text evidence="1">Belongs to the jacalin lectin family.</text>
</comment>